<sequence>MAYARPKLTDLQSQATNDIEAAQPGADALLRFSPLRIMGRVAAGFAHQHYGYLDYIAKQAVPWTSSDEYLVGWGALKKVWQKAATKAGSPAVQFPGANNVALDIGVALVRGDGVQYVTTSAGNTGTAGTLSVTVEAVEAGAAGNFDTGTKLSLAQAIEGLQSTGTAVQPAIGGADVEAQDDFSDRVMAAYQSSPQGGAVDDYPGWATAQGGVTRAWCNPMGFGAGTVVLYFMMDEVEQAHQGFPQGSDGVATAEKRSGVKATGDQLLVANALYPLRPATALLYVCAPLPHTLNFTVSGLSGATEATRKAIKAAFSDVLLRNGSPLQGTIDRTDIEGGLSSIAAAAGGVIDQVAGVIGEVTTVFPGNVASPLGYLPTLGTVSFT</sequence>
<comment type="caution">
    <text evidence="3">The sequence shown here is derived from an EMBL/GenBank/DDBJ whole genome shotgun (WGS) entry which is preliminary data.</text>
</comment>
<evidence type="ECO:0000313" key="3">
    <source>
        <dbReference type="EMBL" id="KAF1040293.1"/>
    </source>
</evidence>
<evidence type="ECO:0000259" key="1">
    <source>
        <dbReference type="Pfam" id="PF04865"/>
    </source>
</evidence>
<accession>A0A7V8FU42</accession>
<dbReference type="Pfam" id="PF26078">
    <property type="entry name" value="Baseplate_J_M"/>
    <property type="match status" value="1"/>
</dbReference>
<dbReference type="Proteomes" id="UP000462435">
    <property type="component" value="Unassembled WGS sequence"/>
</dbReference>
<feature type="domain" description="Baseplate protein J-like barrel" evidence="1">
    <location>
        <begin position="92"/>
        <end position="173"/>
    </location>
</feature>
<dbReference type="PANTHER" id="PTHR37829">
    <property type="entry name" value="PHAGE-LIKE ELEMENT PBSX PROTEIN XKDT"/>
    <property type="match status" value="1"/>
</dbReference>
<evidence type="ECO:0000313" key="4">
    <source>
        <dbReference type="Proteomes" id="UP000462435"/>
    </source>
</evidence>
<gene>
    <name evidence="3" type="ORF">GAK35_03547</name>
</gene>
<name>A0A7V8FU42_9BURK</name>
<feature type="domain" description="Baseplate J-like central" evidence="2">
    <location>
        <begin position="194"/>
        <end position="286"/>
    </location>
</feature>
<protein>
    <recommendedName>
        <fullName evidence="5">Baseplate J/gp47 family protein</fullName>
    </recommendedName>
</protein>
<dbReference type="InterPro" id="IPR006949">
    <property type="entry name" value="Barrel_Baseplate_J-like"/>
</dbReference>
<reference evidence="4" key="1">
    <citation type="journal article" date="2020" name="MBio">
        <title>Horizontal gene transfer to a defensive symbiont with a reduced genome amongst a multipartite beetle microbiome.</title>
        <authorList>
            <person name="Waterworth S.C."/>
            <person name="Florez L.V."/>
            <person name="Rees E.R."/>
            <person name="Hertweck C."/>
            <person name="Kaltenpoth M."/>
            <person name="Kwan J.C."/>
        </authorList>
    </citation>
    <scope>NUCLEOTIDE SEQUENCE [LARGE SCALE GENOMIC DNA]</scope>
</reference>
<proteinExistence type="predicted"/>
<evidence type="ECO:0000259" key="2">
    <source>
        <dbReference type="Pfam" id="PF26078"/>
    </source>
</evidence>
<dbReference type="AlphaFoldDB" id="A0A7V8FU42"/>
<dbReference type="PANTHER" id="PTHR37829:SF3">
    <property type="entry name" value="PROTEIN JAYE-RELATED"/>
    <property type="match status" value="1"/>
</dbReference>
<dbReference type="InterPro" id="IPR052399">
    <property type="entry name" value="Phage_Baseplate_Assmbl_Protein"/>
</dbReference>
<dbReference type="EMBL" id="WNDX01000141">
    <property type="protein sequence ID" value="KAF1040293.1"/>
    <property type="molecule type" value="Genomic_DNA"/>
</dbReference>
<evidence type="ECO:0008006" key="5">
    <source>
        <dbReference type="Google" id="ProtNLM"/>
    </source>
</evidence>
<organism evidence="3 4">
    <name type="scientific">Herbaspirillum frisingense</name>
    <dbReference type="NCBI Taxonomy" id="92645"/>
    <lineage>
        <taxon>Bacteria</taxon>
        <taxon>Pseudomonadati</taxon>
        <taxon>Pseudomonadota</taxon>
        <taxon>Betaproteobacteria</taxon>
        <taxon>Burkholderiales</taxon>
        <taxon>Oxalobacteraceae</taxon>
        <taxon>Herbaspirillum</taxon>
    </lineage>
</organism>
<dbReference type="InterPro" id="IPR058531">
    <property type="entry name" value="Baseplate_J_M"/>
</dbReference>
<dbReference type="Pfam" id="PF04865">
    <property type="entry name" value="Baseplate_J"/>
    <property type="match status" value="1"/>
</dbReference>